<dbReference type="PANTHER" id="PTHR43289">
    <property type="entry name" value="MITOGEN-ACTIVATED PROTEIN KINASE KINASE KINASE 20-RELATED"/>
    <property type="match status" value="1"/>
</dbReference>
<keyword evidence="9" id="KW-0472">Membrane</keyword>
<comment type="caution">
    <text evidence="11">The sequence shown here is derived from an EMBL/GenBank/DDBJ whole genome shotgun (WGS) entry which is preliminary data.</text>
</comment>
<dbReference type="EC" id="2.7.11.1" evidence="1"/>
<feature type="region of interest" description="Disordered" evidence="8">
    <location>
        <begin position="401"/>
        <end position="461"/>
    </location>
</feature>
<dbReference type="OrthoDB" id="9762169at2"/>
<feature type="binding site" evidence="7">
    <location>
        <position position="41"/>
    </location>
    <ligand>
        <name>ATP</name>
        <dbReference type="ChEBI" id="CHEBI:30616"/>
    </ligand>
</feature>
<dbReference type="EMBL" id="MSIE01000061">
    <property type="protein sequence ID" value="OLF12451.1"/>
    <property type="molecule type" value="Genomic_DNA"/>
</dbReference>
<keyword evidence="3" id="KW-0808">Transferase</keyword>
<evidence type="ECO:0000256" key="8">
    <source>
        <dbReference type="SAM" id="MobiDB-lite"/>
    </source>
</evidence>
<evidence type="ECO:0000256" key="1">
    <source>
        <dbReference type="ARBA" id="ARBA00012513"/>
    </source>
</evidence>
<sequence length="563" mass="58909">MTAEGSMVAGRYRLSRKIGAGAMGIVWQAHDERLHRTVAIKQMLLGPGLTDAQAEESRRRSMREGRIAARLAHPNAITVYDVAEHEGDPWLIMEYLPSKSLATVLSERGTLPPVEAARIGAQVASALVAAHAAGIVHRDIKPANVLLGEDGTVKITDFGISRATGDVTVTATGMLAGTPAYLAPEVAKGEDPTPAADVFSLGSTLYTAVEGHSPFGLSENTLALLYAVAAGKITPPRQAGPLTALLMQLLRVEPSERPSLIAARDSLAAVAEGRPAPNIAAATAPTDRIAGNRLPPGPPLGPPTPQGTSQPQWASNADATRLDVHPFSEPAPSGPGPAVRREPPSGGLGPGSGPVPVTHPPDRSPGKDNRWRSILLTVLAIVAAALVGILVANLITGGNGDNDNSGQNDAAQSSTQSQPEQAPPGTQTEETEQTEDTGTAEEEPPEEPSEETQTSESEAPTGEEFGQAVLDYYALLPGDPDAAWARLTANAQAKSRNGLEGYRQFWGTIASVEATLINTEGNRVAATLNYTRKDGTQPSPEAYSFAVIEQGGQLMIDNFARTN</sequence>
<feature type="compositionally biased region" description="Pro residues" evidence="8">
    <location>
        <begin position="295"/>
        <end position="305"/>
    </location>
</feature>
<dbReference type="SMART" id="SM00220">
    <property type="entry name" value="S_TKc"/>
    <property type="match status" value="1"/>
</dbReference>
<dbReference type="PROSITE" id="PS00107">
    <property type="entry name" value="PROTEIN_KINASE_ATP"/>
    <property type="match status" value="1"/>
</dbReference>
<dbReference type="PROSITE" id="PS50011">
    <property type="entry name" value="PROTEIN_KINASE_DOM"/>
    <property type="match status" value="1"/>
</dbReference>
<evidence type="ECO:0000313" key="11">
    <source>
        <dbReference type="EMBL" id="OLF12451.1"/>
    </source>
</evidence>
<dbReference type="PANTHER" id="PTHR43289:SF6">
    <property type="entry name" value="SERINE_THREONINE-PROTEIN KINASE NEKL-3"/>
    <property type="match status" value="1"/>
</dbReference>
<dbReference type="STRING" id="1912961.BU204_29135"/>
<dbReference type="RefSeq" id="WP_075128985.1">
    <property type="nucleotide sequence ID" value="NZ_MSIE01000061.1"/>
</dbReference>
<dbReference type="Gene3D" id="1.10.510.10">
    <property type="entry name" value="Transferase(Phosphotransferase) domain 1"/>
    <property type="match status" value="1"/>
</dbReference>
<name>A0A1Q8CDK4_9PSEU</name>
<protein>
    <recommendedName>
        <fullName evidence="1">non-specific serine/threonine protein kinase</fullName>
        <ecNumber evidence="1">2.7.11.1</ecNumber>
    </recommendedName>
</protein>
<keyword evidence="6 7" id="KW-0067">ATP-binding</keyword>
<dbReference type="Gene3D" id="3.30.200.20">
    <property type="entry name" value="Phosphorylase Kinase, domain 1"/>
    <property type="match status" value="1"/>
</dbReference>
<evidence type="ECO:0000256" key="9">
    <source>
        <dbReference type="SAM" id="Phobius"/>
    </source>
</evidence>
<dbReference type="PROSITE" id="PS00108">
    <property type="entry name" value="PROTEIN_KINASE_ST"/>
    <property type="match status" value="1"/>
</dbReference>
<feature type="compositionally biased region" description="Acidic residues" evidence="8">
    <location>
        <begin position="429"/>
        <end position="450"/>
    </location>
</feature>
<feature type="domain" description="Protein kinase" evidence="10">
    <location>
        <begin position="12"/>
        <end position="270"/>
    </location>
</feature>
<accession>A0A1Q8CDK4</accession>
<dbReference type="GO" id="GO:0005524">
    <property type="term" value="F:ATP binding"/>
    <property type="evidence" value="ECO:0007669"/>
    <property type="project" value="UniProtKB-UniRule"/>
</dbReference>
<evidence type="ECO:0000256" key="5">
    <source>
        <dbReference type="ARBA" id="ARBA00022777"/>
    </source>
</evidence>
<keyword evidence="4 7" id="KW-0547">Nucleotide-binding</keyword>
<gene>
    <name evidence="11" type="ORF">BU204_29135</name>
</gene>
<keyword evidence="9" id="KW-0812">Transmembrane</keyword>
<keyword evidence="2 11" id="KW-0723">Serine/threonine-protein kinase</keyword>
<dbReference type="CDD" id="cd14014">
    <property type="entry name" value="STKc_PknB_like"/>
    <property type="match status" value="1"/>
</dbReference>
<dbReference type="GO" id="GO:0004674">
    <property type="term" value="F:protein serine/threonine kinase activity"/>
    <property type="evidence" value="ECO:0007669"/>
    <property type="project" value="UniProtKB-KW"/>
</dbReference>
<dbReference type="SUPFAM" id="SSF56112">
    <property type="entry name" value="Protein kinase-like (PK-like)"/>
    <property type="match status" value="1"/>
</dbReference>
<keyword evidence="5 11" id="KW-0418">Kinase</keyword>
<dbReference type="Pfam" id="PF00069">
    <property type="entry name" value="Pkinase"/>
    <property type="match status" value="1"/>
</dbReference>
<feature type="region of interest" description="Disordered" evidence="8">
    <location>
        <begin position="278"/>
        <end position="368"/>
    </location>
</feature>
<evidence type="ECO:0000256" key="2">
    <source>
        <dbReference type="ARBA" id="ARBA00022527"/>
    </source>
</evidence>
<dbReference type="InterPro" id="IPR000719">
    <property type="entry name" value="Prot_kinase_dom"/>
</dbReference>
<reference evidence="11 12" key="1">
    <citation type="submission" date="2016-12" db="EMBL/GenBank/DDBJ databases">
        <title>The draft genome sequence of Actinophytocola sp. 11-183.</title>
        <authorList>
            <person name="Wang W."/>
            <person name="Yuan L."/>
        </authorList>
    </citation>
    <scope>NUCLEOTIDE SEQUENCE [LARGE SCALE GENOMIC DNA]</scope>
    <source>
        <strain evidence="11 12">11-183</strain>
    </source>
</reference>
<evidence type="ECO:0000256" key="4">
    <source>
        <dbReference type="ARBA" id="ARBA00022741"/>
    </source>
</evidence>
<feature type="compositionally biased region" description="Low complexity" evidence="8">
    <location>
        <begin position="451"/>
        <end position="460"/>
    </location>
</feature>
<feature type="transmembrane region" description="Helical" evidence="9">
    <location>
        <begin position="373"/>
        <end position="395"/>
    </location>
</feature>
<evidence type="ECO:0000313" key="12">
    <source>
        <dbReference type="Proteomes" id="UP000185596"/>
    </source>
</evidence>
<dbReference type="InterPro" id="IPR008271">
    <property type="entry name" value="Ser/Thr_kinase_AS"/>
</dbReference>
<evidence type="ECO:0000256" key="6">
    <source>
        <dbReference type="ARBA" id="ARBA00022840"/>
    </source>
</evidence>
<dbReference type="InterPro" id="IPR017441">
    <property type="entry name" value="Protein_kinase_ATP_BS"/>
</dbReference>
<keyword evidence="12" id="KW-1185">Reference proteome</keyword>
<evidence type="ECO:0000256" key="7">
    <source>
        <dbReference type="PROSITE-ProRule" id="PRU10141"/>
    </source>
</evidence>
<dbReference type="InterPro" id="IPR011009">
    <property type="entry name" value="Kinase-like_dom_sf"/>
</dbReference>
<keyword evidence="9" id="KW-1133">Transmembrane helix</keyword>
<evidence type="ECO:0000256" key="3">
    <source>
        <dbReference type="ARBA" id="ARBA00022679"/>
    </source>
</evidence>
<proteinExistence type="predicted"/>
<dbReference type="Proteomes" id="UP000185596">
    <property type="component" value="Unassembled WGS sequence"/>
</dbReference>
<dbReference type="AlphaFoldDB" id="A0A1Q8CDK4"/>
<evidence type="ECO:0000259" key="10">
    <source>
        <dbReference type="PROSITE" id="PS50011"/>
    </source>
</evidence>
<feature type="compositionally biased region" description="Low complexity" evidence="8">
    <location>
        <begin position="418"/>
        <end position="428"/>
    </location>
</feature>
<organism evidence="11 12">
    <name type="scientific">Actinophytocola xanthii</name>
    <dbReference type="NCBI Taxonomy" id="1912961"/>
    <lineage>
        <taxon>Bacteria</taxon>
        <taxon>Bacillati</taxon>
        <taxon>Actinomycetota</taxon>
        <taxon>Actinomycetes</taxon>
        <taxon>Pseudonocardiales</taxon>
        <taxon>Pseudonocardiaceae</taxon>
    </lineage>
</organism>